<dbReference type="Proteomes" id="UP001589619">
    <property type="component" value="Unassembled WGS sequence"/>
</dbReference>
<protein>
    <submittedName>
        <fullName evidence="5">LacI family DNA-binding transcriptional regulator</fullName>
    </submittedName>
</protein>
<evidence type="ECO:0000259" key="4">
    <source>
        <dbReference type="PROSITE" id="PS50932"/>
    </source>
</evidence>
<dbReference type="SMART" id="SM00354">
    <property type="entry name" value="HTH_LACI"/>
    <property type="match status" value="1"/>
</dbReference>
<name>A0ABV5W226_9BACL</name>
<dbReference type="InterPro" id="IPR028082">
    <property type="entry name" value="Peripla_BP_I"/>
</dbReference>
<dbReference type="SUPFAM" id="SSF53822">
    <property type="entry name" value="Periplasmic binding protein-like I"/>
    <property type="match status" value="1"/>
</dbReference>
<evidence type="ECO:0000256" key="3">
    <source>
        <dbReference type="ARBA" id="ARBA00023163"/>
    </source>
</evidence>
<organism evidence="5 6">
    <name type="scientific">Paenibacillus hodogayensis</name>
    <dbReference type="NCBI Taxonomy" id="279208"/>
    <lineage>
        <taxon>Bacteria</taxon>
        <taxon>Bacillati</taxon>
        <taxon>Bacillota</taxon>
        <taxon>Bacilli</taxon>
        <taxon>Bacillales</taxon>
        <taxon>Paenibacillaceae</taxon>
        <taxon>Paenibacillus</taxon>
    </lineage>
</organism>
<dbReference type="Gene3D" id="1.10.260.40">
    <property type="entry name" value="lambda repressor-like DNA-binding domains"/>
    <property type="match status" value="1"/>
</dbReference>
<dbReference type="SUPFAM" id="SSF47413">
    <property type="entry name" value="lambda repressor-like DNA-binding domains"/>
    <property type="match status" value="1"/>
</dbReference>
<dbReference type="CDD" id="cd01392">
    <property type="entry name" value="HTH_LacI"/>
    <property type="match status" value="1"/>
</dbReference>
<dbReference type="Pfam" id="PF13377">
    <property type="entry name" value="Peripla_BP_3"/>
    <property type="match status" value="1"/>
</dbReference>
<keyword evidence="1" id="KW-0805">Transcription regulation</keyword>
<sequence length="326" mass="36865">MTTRKEVADRAGVSIAVVSYVLNDSNYVKEETRRKVLQAIEELGYETNMAARALKMRKTEQLAVLINHMGNPHEAGLLLRIEEHAAKHNYMLFFQTFQKEKESKLKALLNGRVDGIFLLGQSLQEDTLHHFRKQNIPIVSVTTPVTRTEDVTCIDLDWTFEYARLIRLLKAKGHKRIAFMAIRDPEHPLQHRLGAFRRAMETERLQLEENDVFYADEGGLQSAYDKIKPSLSSPDRYTAIVSANDLMAAGIVAACRDRAVHIPNELAVAGSEDILMSSQTAPPMTVIHYPREKVGEIAMEVMLAKMQKRPAADRILQATLVERKSS</sequence>
<dbReference type="EMBL" id="JBHMAG010000016">
    <property type="protein sequence ID" value="MFB9754585.1"/>
    <property type="molecule type" value="Genomic_DNA"/>
</dbReference>
<proteinExistence type="predicted"/>
<dbReference type="GO" id="GO:0003677">
    <property type="term" value="F:DNA binding"/>
    <property type="evidence" value="ECO:0007669"/>
    <property type="project" value="UniProtKB-KW"/>
</dbReference>
<keyword evidence="2 5" id="KW-0238">DNA-binding</keyword>
<evidence type="ECO:0000313" key="5">
    <source>
        <dbReference type="EMBL" id="MFB9754585.1"/>
    </source>
</evidence>
<dbReference type="CDD" id="cd06267">
    <property type="entry name" value="PBP1_LacI_sugar_binding-like"/>
    <property type="match status" value="1"/>
</dbReference>
<evidence type="ECO:0000256" key="1">
    <source>
        <dbReference type="ARBA" id="ARBA00023015"/>
    </source>
</evidence>
<dbReference type="Pfam" id="PF00356">
    <property type="entry name" value="LacI"/>
    <property type="match status" value="1"/>
</dbReference>
<dbReference type="RefSeq" id="WP_344909189.1">
    <property type="nucleotide sequence ID" value="NZ_BAAAYO010000008.1"/>
</dbReference>
<accession>A0ABV5W226</accession>
<dbReference type="Gene3D" id="3.40.50.2300">
    <property type="match status" value="2"/>
</dbReference>
<feature type="domain" description="HTH lacI-type" evidence="4">
    <location>
        <begin position="2"/>
        <end position="56"/>
    </location>
</feature>
<evidence type="ECO:0000256" key="2">
    <source>
        <dbReference type="ARBA" id="ARBA00023125"/>
    </source>
</evidence>
<keyword evidence="3" id="KW-0804">Transcription</keyword>
<dbReference type="InterPro" id="IPR010982">
    <property type="entry name" value="Lambda_DNA-bd_dom_sf"/>
</dbReference>
<dbReference type="PANTHER" id="PTHR30146">
    <property type="entry name" value="LACI-RELATED TRANSCRIPTIONAL REPRESSOR"/>
    <property type="match status" value="1"/>
</dbReference>
<dbReference type="PROSITE" id="PS50932">
    <property type="entry name" value="HTH_LACI_2"/>
    <property type="match status" value="1"/>
</dbReference>
<dbReference type="InterPro" id="IPR000843">
    <property type="entry name" value="HTH_LacI"/>
</dbReference>
<comment type="caution">
    <text evidence="5">The sequence shown here is derived from an EMBL/GenBank/DDBJ whole genome shotgun (WGS) entry which is preliminary data.</text>
</comment>
<evidence type="ECO:0000313" key="6">
    <source>
        <dbReference type="Proteomes" id="UP001589619"/>
    </source>
</evidence>
<keyword evidence="6" id="KW-1185">Reference proteome</keyword>
<dbReference type="InterPro" id="IPR046335">
    <property type="entry name" value="LacI/GalR-like_sensor"/>
</dbReference>
<dbReference type="PANTHER" id="PTHR30146:SF109">
    <property type="entry name" value="HTH-TYPE TRANSCRIPTIONAL REGULATOR GALS"/>
    <property type="match status" value="1"/>
</dbReference>
<reference evidence="5 6" key="1">
    <citation type="submission" date="2024-09" db="EMBL/GenBank/DDBJ databases">
        <authorList>
            <person name="Sun Q."/>
            <person name="Mori K."/>
        </authorList>
    </citation>
    <scope>NUCLEOTIDE SEQUENCE [LARGE SCALE GENOMIC DNA]</scope>
    <source>
        <strain evidence="5 6">JCM 12520</strain>
    </source>
</reference>
<gene>
    <name evidence="5" type="ORF">ACFFNY_23705</name>
</gene>